<evidence type="ECO:0000256" key="3">
    <source>
        <dbReference type="ARBA" id="ARBA00022989"/>
    </source>
</evidence>
<dbReference type="Pfam" id="PF07690">
    <property type="entry name" value="MFS_1"/>
    <property type="match status" value="1"/>
</dbReference>
<feature type="compositionally biased region" description="Basic and acidic residues" evidence="5">
    <location>
        <begin position="1"/>
        <end position="15"/>
    </location>
</feature>
<accession>A0A9P6SK53</accession>
<dbReference type="InterPro" id="IPR011701">
    <property type="entry name" value="MFS"/>
</dbReference>
<dbReference type="PANTHER" id="PTHR23502">
    <property type="entry name" value="MAJOR FACILITATOR SUPERFAMILY"/>
    <property type="match status" value="1"/>
</dbReference>
<dbReference type="GO" id="GO:0005886">
    <property type="term" value="C:plasma membrane"/>
    <property type="evidence" value="ECO:0007669"/>
    <property type="project" value="TreeGrafter"/>
</dbReference>
<feature type="transmembrane region" description="Helical" evidence="6">
    <location>
        <begin position="264"/>
        <end position="282"/>
    </location>
</feature>
<dbReference type="GO" id="GO:0022857">
    <property type="term" value="F:transmembrane transporter activity"/>
    <property type="evidence" value="ECO:0007669"/>
    <property type="project" value="InterPro"/>
</dbReference>
<dbReference type="PANTHER" id="PTHR23502:SF2">
    <property type="entry name" value="TRANSPORTER, PUTATIVE (AFU_ORTHOLOGUE AFUA_2G08910)-RELATED"/>
    <property type="match status" value="1"/>
</dbReference>
<reference evidence="7" key="1">
    <citation type="submission" date="2019-07" db="EMBL/GenBank/DDBJ databases">
        <title>Hyphodiscus hymeniophilus genome sequencing and assembly.</title>
        <authorList>
            <person name="Kramer G."/>
            <person name="Nodwell J."/>
        </authorList>
    </citation>
    <scope>NUCLEOTIDE SEQUENCE</scope>
    <source>
        <strain evidence="7">ATCC 34498</strain>
    </source>
</reference>
<dbReference type="Proteomes" id="UP000785200">
    <property type="component" value="Unassembled WGS sequence"/>
</dbReference>
<feature type="transmembrane region" description="Helical" evidence="6">
    <location>
        <begin position="404"/>
        <end position="425"/>
    </location>
</feature>
<evidence type="ECO:0000313" key="8">
    <source>
        <dbReference type="Proteomes" id="UP000785200"/>
    </source>
</evidence>
<evidence type="ECO:0000256" key="4">
    <source>
        <dbReference type="ARBA" id="ARBA00023136"/>
    </source>
</evidence>
<dbReference type="InterPro" id="IPR036259">
    <property type="entry name" value="MFS_trans_sf"/>
</dbReference>
<feature type="compositionally biased region" description="Polar residues" evidence="5">
    <location>
        <begin position="19"/>
        <end position="33"/>
    </location>
</feature>
<feature type="transmembrane region" description="Helical" evidence="6">
    <location>
        <begin position="156"/>
        <end position="175"/>
    </location>
</feature>
<feature type="transmembrane region" description="Helical" evidence="6">
    <location>
        <begin position="309"/>
        <end position="329"/>
    </location>
</feature>
<evidence type="ECO:0000256" key="5">
    <source>
        <dbReference type="SAM" id="MobiDB-lite"/>
    </source>
</evidence>
<keyword evidence="3 6" id="KW-1133">Transmembrane helix</keyword>
<comment type="caution">
    <text evidence="7">The sequence shown here is derived from an EMBL/GenBank/DDBJ whole genome shotgun (WGS) entry which is preliminary data.</text>
</comment>
<evidence type="ECO:0000313" key="7">
    <source>
        <dbReference type="EMBL" id="KAG0645532.1"/>
    </source>
</evidence>
<name>A0A9P6SK53_9HELO</name>
<dbReference type="SUPFAM" id="SSF103473">
    <property type="entry name" value="MFS general substrate transporter"/>
    <property type="match status" value="1"/>
</dbReference>
<evidence type="ECO:0000256" key="1">
    <source>
        <dbReference type="ARBA" id="ARBA00004141"/>
    </source>
</evidence>
<protein>
    <submittedName>
        <fullName evidence="7">MFS general substrate transporter</fullName>
    </submittedName>
</protein>
<feature type="transmembrane region" description="Helical" evidence="6">
    <location>
        <begin position="341"/>
        <end position="363"/>
    </location>
</feature>
<comment type="subcellular location">
    <subcellularLocation>
        <location evidence="1">Membrane</location>
        <topology evidence="1">Multi-pass membrane protein</topology>
    </subcellularLocation>
</comment>
<proteinExistence type="predicted"/>
<evidence type="ECO:0000256" key="2">
    <source>
        <dbReference type="ARBA" id="ARBA00022692"/>
    </source>
</evidence>
<dbReference type="AlphaFoldDB" id="A0A9P6SK53"/>
<keyword evidence="4 6" id="KW-0472">Membrane</keyword>
<dbReference type="Gene3D" id="1.20.1250.20">
    <property type="entry name" value="MFS general substrate transporter like domains"/>
    <property type="match status" value="1"/>
</dbReference>
<keyword evidence="2 6" id="KW-0812">Transmembrane</keyword>
<dbReference type="EMBL" id="VNKQ01000018">
    <property type="protein sequence ID" value="KAG0645532.1"/>
    <property type="molecule type" value="Genomic_DNA"/>
</dbReference>
<feature type="transmembrane region" description="Helical" evidence="6">
    <location>
        <begin position="221"/>
        <end position="244"/>
    </location>
</feature>
<evidence type="ECO:0000256" key="6">
    <source>
        <dbReference type="SAM" id="Phobius"/>
    </source>
</evidence>
<sequence>MGSKSNEVEMGHIEGEESGTGSTATAVQQSIHTSDSDAVQEKGHAVLNDSHLEYGNPGNLSTKHREYLMGRHGTTDLDPLPSMDPADPLNWPSWKKNVNLFLVAFNAMITTLTAACVIPAFEQFSIELGISLTQASPPLGPFIMGFVVYHTGTWTWIYWILTITNGVQFVLYFFFSPETLYVRNQEQPPTSKSPFQREYLNFGKKGPSPLTARDFFTPIKLFTYPNILIPAIAYSIIFNFASVLLTVEIPQLFTPKFGFNPQQIGLQFIGMIVGSVIGELLGGRGSDFWMRRQGARSGRNRPAAPESRIWVAYPGFATVIIGLVVFCVQLDKIKSYNVSPIVGVAISAFGNQIITTVLVTYAVDCHHEHAASIGVFINFMRSTWGFIGPFWFPDMFASIGLDGSAGLMVGMIVACSIIPIVFIQWKGKSIREKRASDEFDQVETATR</sequence>
<feature type="transmembrane region" description="Helical" evidence="6">
    <location>
        <begin position="100"/>
        <end position="121"/>
    </location>
</feature>
<dbReference type="OrthoDB" id="2585655at2759"/>
<feature type="region of interest" description="Disordered" evidence="5">
    <location>
        <begin position="1"/>
        <end position="33"/>
    </location>
</feature>
<feature type="transmembrane region" description="Helical" evidence="6">
    <location>
        <begin position="370"/>
        <end position="392"/>
    </location>
</feature>
<keyword evidence="8" id="KW-1185">Reference proteome</keyword>
<gene>
    <name evidence="7" type="ORF">D0Z07_8481</name>
</gene>
<organism evidence="7 8">
    <name type="scientific">Hyphodiscus hymeniophilus</name>
    <dbReference type="NCBI Taxonomy" id="353542"/>
    <lineage>
        <taxon>Eukaryota</taxon>
        <taxon>Fungi</taxon>
        <taxon>Dikarya</taxon>
        <taxon>Ascomycota</taxon>
        <taxon>Pezizomycotina</taxon>
        <taxon>Leotiomycetes</taxon>
        <taxon>Helotiales</taxon>
        <taxon>Hyphodiscaceae</taxon>
        <taxon>Hyphodiscus</taxon>
    </lineage>
</organism>